<evidence type="ECO:0000313" key="2">
    <source>
        <dbReference type="EMBL" id="GLQ70970.1"/>
    </source>
</evidence>
<reference evidence="3" key="1">
    <citation type="journal article" date="2019" name="Int. J. Syst. Evol. Microbiol.">
        <title>The Global Catalogue of Microorganisms (GCM) 10K type strain sequencing project: providing services to taxonomists for standard genome sequencing and annotation.</title>
        <authorList>
            <consortium name="The Broad Institute Genomics Platform"/>
            <consortium name="The Broad Institute Genome Sequencing Center for Infectious Disease"/>
            <person name="Wu L."/>
            <person name="Ma J."/>
        </authorList>
    </citation>
    <scope>NUCLEOTIDE SEQUENCE [LARGE SCALE GENOMIC DNA]</scope>
    <source>
        <strain evidence="3">NBRC 15640</strain>
    </source>
</reference>
<dbReference type="EMBL" id="BSNX01000003">
    <property type="protein sequence ID" value="GLQ70970.1"/>
    <property type="molecule type" value="Genomic_DNA"/>
</dbReference>
<dbReference type="AlphaFoldDB" id="A0AAV5NKE1"/>
<name>A0AAV5NKE1_9VIBR</name>
<feature type="transmembrane region" description="Helical" evidence="1">
    <location>
        <begin position="28"/>
        <end position="56"/>
    </location>
</feature>
<keyword evidence="1" id="KW-0812">Transmembrane</keyword>
<keyword evidence="3" id="KW-1185">Reference proteome</keyword>
<accession>A0AAV5NKE1</accession>
<proteinExistence type="predicted"/>
<dbReference type="Proteomes" id="UP001156690">
    <property type="component" value="Unassembled WGS sequence"/>
</dbReference>
<evidence type="ECO:0008006" key="4">
    <source>
        <dbReference type="Google" id="ProtNLM"/>
    </source>
</evidence>
<protein>
    <recommendedName>
        <fullName evidence="4">RDD domain-containing protein</fullName>
    </recommendedName>
</protein>
<sequence>MAGKTQKKMSNVSFKGAAMQKISKELSLILDFLLSVLILLTVSSPVLKLFCLGYFASCGYQLSKFYMVRNKS</sequence>
<evidence type="ECO:0000313" key="3">
    <source>
        <dbReference type="Proteomes" id="UP001156690"/>
    </source>
</evidence>
<evidence type="ECO:0000256" key="1">
    <source>
        <dbReference type="SAM" id="Phobius"/>
    </source>
</evidence>
<gene>
    <name evidence="2" type="ORF">GCM10007932_03300</name>
</gene>
<organism evidence="2 3">
    <name type="scientific">Vibrio penaeicida</name>
    <dbReference type="NCBI Taxonomy" id="104609"/>
    <lineage>
        <taxon>Bacteria</taxon>
        <taxon>Pseudomonadati</taxon>
        <taxon>Pseudomonadota</taxon>
        <taxon>Gammaproteobacteria</taxon>
        <taxon>Vibrionales</taxon>
        <taxon>Vibrionaceae</taxon>
        <taxon>Vibrio</taxon>
    </lineage>
</organism>
<keyword evidence="1" id="KW-1133">Transmembrane helix</keyword>
<comment type="caution">
    <text evidence="2">The sequence shown here is derived from an EMBL/GenBank/DDBJ whole genome shotgun (WGS) entry which is preliminary data.</text>
</comment>
<keyword evidence="1" id="KW-0472">Membrane</keyword>